<evidence type="ECO:0000256" key="3">
    <source>
        <dbReference type="ARBA" id="ARBA00022771"/>
    </source>
</evidence>
<feature type="compositionally biased region" description="Polar residues" evidence="7">
    <location>
        <begin position="31"/>
        <end position="46"/>
    </location>
</feature>
<evidence type="ECO:0000259" key="9">
    <source>
        <dbReference type="PROSITE" id="PS50089"/>
    </source>
</evidence>
<feature type="domain" description="FHA" evidence="8">
    <location>
        <begin position="292"/>
        <end position="355"/>
    </location>
</feature>
<reference evidence="10" key="1">
    <citation type="submission" date="2014-02" db="EMBL/GenBank/DDBJ databases">
        <title>The Genome Sequence of Trichophyton rubrum (morphotype fischeri) CBS 288.86.</title>
        <authorList>
            <consortium name="The Broad Institute Genomics Platform"/>
            <person name="Cuomo C.A."/>
            <person name="White T.C."/>
            <person name="Graser Y."/>
            <person name="Martinez-Rossi N."/>
            <person name="Heitman J."/>
            <person name="Young S.K."/>
            <person name="Zeng Q."/>
            <person name="Gargeya S."/>
            <person name="Abouelleil A."/>
            <person name="Alvarado L."/>
            <person name="Chapman S.B."/>
            <person name="Gainer-Dewar J."/>
            <person name="Goldberg J."/>
            <person name="Griggs A."/>
            <person name="Gujja S."/>
            <person name="Hansen M."/>
            <person name="Howarth C."/>
            <person name="Imamovic A."/>
            <person name="Larimer J."/>
            <person name="Martinez D."/>
            <person name="Murphy C."/>
            <person name="Pearson M.D."/>
            <person name="Persinoti G."/>
            <person name="Poon T."/>
            <person name="Priest M."/>
            <person name="Roberts A.D."/>
            <person name="Saif S."/>
            <person name="Shea T.D."/>
            <person name="Sykes S.N."/>
            <person name="Wortman J."/>
            <person name="Nusbaum C."/>
            <person name="Birren B."/>
        </authorList>
    </citation>
    <scope>NUCLEOTIDE SEQUENCE [LARGE SCALE GENOMIC DNA]</scope>
    <source>
        <strain evidence="10">CBS 288.86</strain>
    </source>
</reference>
<feature type="compositionally biased region" description="Basic and acidic residues" evidence="7">
    <location>
        <begin position="113"/>
        <end position="123"/>
    </location>
</feature>
<dbReference type="PROSITE" id="PS50006">
    <property type="entry name" value="FHA_DOMAIN"/>
    <property type="match status" value="1"/>
</dbReference>
<feature type="compositionally biased region" description="Low complexity" evidence="7">
    <location>
        <begin position="532"/>
        <end position="557"/>
    </location>
</feature>
<organism evidence="10">
    <name type="scientific">Trichophyton rubrum CBS 288.86</name>
    <dbReference type="NCBI Taxonomy" id="1215330"/>
    <lineage>
        <taxon>Eukaryota</taxon>
        <taxon>Fungi</taxon>
        <taxon>Dikarya</taxon>
        <taxon>Ascomycota</taxon>
        <taxon>Pezizomycotina</taxon>
        <taxon>Eurotiomycetes</taxon>
        <taxon>Eurotiomycetidae</taxon>
        <taxon>Onygenales</taxon>
        <taxon>Arthrodermataceae</taxon>
        <taxon>Trichophyton</taxon>
    </lineage>
</organism>
<dbReference type="GO" id="GO:0005829">
    <property type="term" value="C:cytosol"/>
    <property type="evidence" value="ECO:0007669"/>
    <property type="project" value="TreeGrafter"/>
</dbReference>
<sequence>MTTTAPPACPSTSTPSFGSRLRRLSQRRPQTHTPSTVPGPSASSNHRSYRKRLSWVVGRGSSHLPAAPEGEEDGAPHHHHHQHQHLNLTDVDHDHNHNHNHNNDNGQPQENSDLLHAELDRSASAELESSSQRYSVFSRSDAESSESSTSEDRPEQLADAGLRSRRQQASASQDSTSYTMAQALNMASVVVGAAASSPVSPTAASAAAETGRAPGQPTASTAHPTSQNGLSSPAAGESTEMSTSEANSPGQQHQEQQSIIRFFAYQDPHQNSRPSLPFAPMTRTITDESTIIKVGRYSEREGIPPEGAAGSSSAPVGFKSKVVSRKHCEFSFIGGQWHIKDVGSSSGTFLNHMRLSQPNVPSRQYAVRDGDIVQLGIDFRGGEELIFRCVRIRIECNRMWQQRANQFKYVAHFLFFFLSVFSVEGELANKAYSKNTEALITNLGKGSMDATDYEGCRECSICLGSVLRPYQCLFMAACAHVWHYKCIRRLIHSPEYPMFQCPNCRAYTDLNAEVDDSNDPYEDKIHPSPNTQQQQQQQQQQPQQPQLQPQQQPQQPQHFPPQAPENNTSNTNTPRTHTANNSNSAPPIVYTHTETDGTLATATGNMTLESDPEPEPEPEPEHEPSDGPDGEVFHPAAEAPSVSHANDVHRSHNIDILSPNSISGAGMGRRRVPDRANRDTIYVEDPLTPRNDTGLLALDGRAGRL</sequence>
<dbReference type="AlphaFoldDB" id="A0A022WHT2"/>
<evidence type="ECO:0000256" key="4">
    <source>
        <dbReference type="ARBA" id="ARBA00022786"/>
    </source>
</evidence>
<dbReference type="GO" id="GO:0000151">
    <property type="term" value="C:ubiquitin ligase complex"/>
    <property type="evidence" value="ECO:0007669"/>
    <property type="project" value="TreeGrafter"/>
</dbReference>
<evidence type="ECO:0000256" key="2">
    <source>
        <dbReference type="ARBA" id="ARBA00022723"/>
    </source>
</evidence>
<gene>
    <name evidence="10" type="ORF">H103_00170</name>
</gene>
<dbReference type="InterPro" id="IPR013083">
    <property type="entry name" value="Znf_RING/FYVE/PHD"/>
</dbReference>
<feature type="compositionally biased region" description="Low complexity" evidence="7">
    <location>
        <begin position="694"/>
        <end position="705"/>
    </location>
</feature>
<feature type="compositionally biased region" description="Polar residues" evidence="7">
    <location>
        <begin position="564"/>
        <end position="585"/>
    </location>
</feature>
<evidence type="ECO:0000256" key="7">
    <source>
        <dbReference type="SAM" id="MobiDB-lite"/>
    </source>
</evidence>
<evidence type="ECO:0000256" key="1">
    <source>
        <dbReference type="ARBA" id="ARBA00022679"/>
    </source>
</evidence>
<feature type="compositionally biased region" description="Low complexity" evidence="7">
    <location>
        <begin position="129"/>
        <end position="139"/>
    </location>
</feature>
<feature type="region of interest" description="Disordered" evidence="7">
    <location>
        <begin position="1"/>
        <end position="176"/>
    </location>
</feature>
<feature type="region of interest" description="Disordered" evidence="7">
    <location>
        <begin position="604"/>
        <end position="705"/>
    </location>
</feature>
<dbReference type="InterPro" id="IPR000253">
    <property type="entry name" value="FHA_dom"/>
</dbReference>
<dbReference type="GO" id="GO:0016567">
    <property type="term" value="P:protein ubiquitination"/>
    <property type="evidence" value="ECO:0007669"/>
    <property type="project" value="TreeGrafter"/>
</dbReference>
<protein>
    <recommendedName>
        <fullName evidence="11">FHA domain-containing protein</fullName>
    </recommendedName>
</protein>
<keyword evidence="1" id="KW-0808">Transferase</keyword>
<feature type="region of interest" description="Disordered" evidence="7">
    <location>
        <begin position="203"/>
        <end position="256"/>
    </location>
</feature>
<dbReference type="GO" id="GO:0061630">
    <property type="term" value="F:ubiquitin protein ligase activity"/>
    <property type="evidence" value="ECO:0007669"/>
    <property type="project" value="TreeGrafter"/>
</dbReference>
<dbReference type="Pfam" id="PF17123">
    <property type="entry name" value="zf-RING_11"/>
    <property type="match status" value="1"/>
</dbReference>
<feature type="compositionally biased region" description="Polar residues" evidence="7">
    <location>
        <begin position="217"/>
        <end position="231"/>
    </location>
</feature>
<keyword evidence="3 6" id="KW-0863">Zinc-finger</keyword>
<dbReference type="InterPro" id="IPR001841">
    <property type="entry name" value="Znf_RING"/>
</dbReference>
<feature type="region of interest" description="Disordered" evidence="7">
    <location>
        <begin position="513"/>
        <end position="591"/>
    </location>
</feature>
<dbReference type="GO" id="GO:0008270">
    <property type="term" value="F:zinc ion binding"/>
    <property type="evidence" value="ECO:0007669"/>
    <property type="project" value="UniProtKB-KW"/>
</dbReference>
<dbReference type="SMART" id="SM00240">
    <property type="entry name" value="FHA"/>
    <property type="match status" value="1"/>
</dbReference>
<feature type="domain" description="RING-type" evidence="9">
    <location>
        <begin position="459"/>
        <end position="505"/>
    </location>
</feature>
<dbReference type="SUPFAM" id="SSF57850">
    <property type="entry name" value="RING/U-box"/>
    <property type="match status" value="1"/>
</dbReference>
<evidence type="ECO:0000256" key="6">
    <source>
        <dbReference type="PROSITE-ProRule" id="PRU00175"/>
    </source>
</evidence>
<dbReference type="GO" id="GO:0032153">
    <property type="term" value="C:cell division site"/>
    <property type="evidence" value="ECO:0007669"/>
    <property type="project" value="TreeGrafter"/>
</dbReference>
<dbReference type="InterPro" id="IPR008984">
    <property type="entry name" value="SMAD_FHA_dom_sf"/>
</dbReference>
<dbReference type="Gene3D" id="2.60.200.20">
    <property type="match status" value="1"/>
</dbReference>
<keyword evidence="2" id="KW-0479">Metal-binding</keyword>
<dbReference type="Pfam" id="PF00498">
    <property type="entry name" value="FHA"/>
    <property type="match status" value="1"/>
</dbReference>
<feature type="compositionally biased region" description="Polar residues" evidence="7">
    <location>
        <begin position="239"/>
        <end position="256"/>
    </location>
</feature>
<dbReference type="PROSITE" id="PS50089">
    <property type="entry name" value="ZF_RING_2"/>
    <property type="match status" value="1"/>
</dbReference>
<accession>A0A022WHT2</accession>
<dbReference type="PANTHER" id="PTHR15067:SF7">
    <property type="entry name" value="E3 UBIQUITIN-PROTEIN LIGASE DMA1-RELATED"/>
    <property type="match status" value="1"/>
</dbReference>
<evidence type="ECO:0008006" key="11">
    <source>
        <dbReference type="Google" id="ProtNLM"/>
    </source>
</evidence>
<keyword evidence="4" id="KW-0833">Ubl conjugation pathway</keyword>
<dbReference type="PANTHER" id="PTHR15067">
    <property type="entry name" value="E3 UBIQUITIN-PROTEIN LIGASE RNF8"/>
    <property type="match status" value="1"/>
</dbReference>
<dbReference type="Gene3D" id="3.30.40.10">
    <property type="entry name" value="Zinc/RING finger domain, C3HC4 (zinc finger)"/>
    <property type="match status" value="1"/>
</dbReference>
<dbReference type="GO" id="GO:0006511">
    <property type="term" value="P:ubiquitin-dependent protein catabolic process"/>
    <property type="evidence" value="ECO:0007669"/>
    <property type="project" value="TreeGrafter"/>
</dbReference>
<name>A0A022WHT2_TRIRU</name>
<dbReference type="OrthoDB" id="687730at2759"/>
<evidence type="ECO:0000259" key="8">
    <source>
        <dbReference type="PROSITE" id="PS50006"/>
    </source>
</evidence>
<evidence type="ECO:0000313" key="10">
    <source>
        <dbReference type="EMBL" id="EZF57641.1"/>
    </source>
</evidence>
<dbReference type="SUPFAM" id="SSF49879">
    <property type="entry name" value="SMAD/FHA domain"/>
    <property type="match status" value="1"/>
</dbReference>
<feature type="compositionally biased region" description="Low complexity" evidence="7">
    <location>
        <begin position="1"/>
        <end position="16"/>
    </location>
</feature>
<proteinExistence type="predicted"/>
<dbReference type="EMBL" id="KK207682">
    <property type="protein sequence ID" value="EZF57641.1"/>
    <property type="molecule type" value="Genomic_DNA"/>
</dbReference>
<evidence type="ECO:0000256" key="5">
    <source>
        <dbReference type="ARBA" id="ARBA00022833"/>
    </source>
</evidence>
<feature type="compositionally biased region" description="Basic residues" evidence="7">
    <location>
        <begin position="20"/>
        <end position="30"/>
    </location>
</feature>
<dbReference type="Proteomes" id="UP000023758">
    <property type="component" value="Unassembled WGS sequence"/>
</dbReference>
<dbReference type="FunFam" id="2.60.200.20:FF:000030">
    <property type="entry name" value="FHA domain-containing protein"/>
    <property type="match status" value="1"/>
</dbReference>
<keyword evidence="5" id="KW-0862">Zinc</keyword>